<dbReference type="Pfam" id="PF07228">
    <property type="entry name" value="SpoIIE"/>
    <property type="match status" value="1"/>
</dbReference>
<protein>
    <submittedName>
        <fullName evidence="3">Stage II sporulation protein E</fullName>
    </submittedName>
</protein>
<evidence type="ECO:0000259" key="2">
    <source>
        <dbReference type="SMART" id="SM00331"/>
    </source>
</evidence>
<dbReference type="GO" id="GO:0016791">
    <property type="term" value="F:phosphatase activity"/>
    <property type="evidence" value="ECO:0007669"/>
    <property type="project" value="TreeGrafter"/>
</dbReference>
<dbReference type="PANTHER" id="PTHR43156">
    <property type="entry name" value="STAGE II SPORULATION PROTEIN E-RELATED"/>
    <property type="match status" value="1"/>
</dbReference>
<dbReference type="InterPro" id="IPR001932">
    <property type="entry name" value="PPM-type_phosphatase-like_dom"/>
</dbReference>
<keyword evidence="4" id="KW-1185">Reference proteome</keyword>
<dbReference type="SUPFAM" id="SSF81606">
    <property type="entry name" value="PP2C-like"/>
    <property type="match status" value="1"/>
</dbReference>
<dbReference type="EMBL" id="QAAD01000015">
    <property type="protein sequence ID" value="PTN07583.1"/>
    <property type="molecule type" value="Genomic_DNA"/>
</dbReference>
<organism evidence="3 4">
    <name type="scientific">Mangrovibacterium marinum</name>
    <dbReference type="NCBI Taxonomy" id="1639118"/>
    <lineage>
        <taxon>Bacteria</taxon>
        <taxon>Pseudomonadati</taxon>
        <taxon>Bacteroidota</taxon>
        <taxon>Bacteroidia</taxon>
        <taxon>Marinilabiliales</taxon>
        <taxon>Prolixibacteraceae</taxon>
        <taxon>Mangrovibacterium</taxon>
    </lineage>
</organism>
<evidence type="ECO:0000313" key="3">
    <source>
        <dbReference type="EMBL" id="PTN07583.1"/>
    </source>
</evidence>
<comment type="caution">
    <text evidence="3">The sequence shown here is derived from an EMBL/GenBank/DDBJ whole genome shotgun (WGS) entry which is preliminary data.</text>
</comment>
<feature type="domain" description="PPM-type phosphatase" evidence="2">
    <location>
        <begin position="5"/>
        <end position="204"/>
    </location>
</feature>
<dbReference type="Proteomes" id="UP000243525">
    <property type="component" value="Unassembled WGS sequence"/>
</dbReference>
<reference evidence="3 4" key="1">
    <citation type="submission" date="2018-04" db="EMBL/GenBank/DDBJ databases">
        <title>Genomic Encyclopedia of Archaeal and Bacterial Type Strains, Phase II (KMG-II): from individual species to whole genera.</title>
        <authorList>
            <person name="Goeker M."/>
        </authorList>
    </citation>
    <scope>NUCLEOTIDE SEQUENCE [LARGE SCALE GENOMIC DNA]</scope>
    <source>
        <strain evidence="3 4">DSM 28823</strain>
    </source>
</reference>
<dbReference type="PANTHER" id="PTHR43156:SF2">
    <property type="entry name" value="STAGE II SPORULATION PROTEIN E"/>
    <property type="match status" value="1"/>
</dbReference>
<proteinExistence type="predicted"/>
<dbReference type="AlphaFoldDB" id="A0A2T5BZ89"/>
<dbReference type="Gene3D" id="3.60.40.10">
    <property type="entry name" value="PPM-type phosphatase domain"/>
    <property type="match status" value="1"/>
</dbReference>
<name>A0A2T5BZ89_9BACT</name>
<dbReference type="InterPro" id="IPR036457">
    <property type="entry name" value="PPM-type-like_dom_sf"/>
</dbReference>
<dbReference type="SMART" id="SM00331">
    <property type="entry name" value="PP2C_SIG"/>
    <property type="match status" value="1"/>
</dbReference>
<sequence length="393" mass="45034">MSGLHVDVDFQQKMTAGQIVCGDVFHSRRISGEGRYILILSDGLGHGIRANVLANLTTSMAMNYTSFHTKPEIAADIFMRVLPRSGEGKESYATFTIIEIDNDELVRIINYDNPATQIFRFGKAFVPRELEIPVRGAENKGKILRVREFKPLRGDRIVFMSDGVTQSGLGSKLFPMGWGDGQLAQFIQKQLERQPEITATRLARKIMNQVEMNDQFKMKDDASCGVINFREPREFMLITGPPFYKIKDQDFVRMVKDFPGKKIICGGTTAEIIAREMDLNISIQHHYDWENIPPAAEMEGFEMVTEGILTLGKVEEILENYTSNTRLEDSPPEEVVKLLLEHDVIHILLGMRINRAHHDPEQPFEIQMRKFVVRRIVKILEERFFKKVNLEFI</sequence>
<evidence type="ECO:0000256" key="1">
    <source>
        <dbReference type="ARBA" id="ARBA00022801"/>
    </source>
</evidence>
<evidence type="ECO:0000313" key="4">
    <source>
        <dbReference type="Proteomes" id="UP000243525"/>
    </source>
</evidence>
<dbReference type="OrthoDB" id="1090916at2"/>
<dbReference type="InterPro" id="IPR052016">
    <property type="entry name" value="Bact_Sigma-Reg"/>
</dbReference>
<keyword evidence="1" id="KW-0378">Hydrolase</keyword>
<accession>A0A2T5BZ89</accession>
<gene>
    <name evidence="3" type="ORF">C8N47_11522</name>
</gene>